<organism evidence="1">
    <name type="scientific">uncultured bacterium</name>
    <name type="common">gcode 4</name>
    <dbReference type="NCBI Taxonomy" id="1234023"/>
    <lineage>
        <taxon>Bacteria</taxon>
        <taxon>environmental samples</taxon>
    </lineage>
</organism>
<name>K1XIB7_9BACT</name>
<protein>
    <submittedName>
        <fullName evidence="1">Uncharacterized protein</fullName>
    </submittedName>
</protein>
<sequence>MTKKEYILKILDALTGYRALARGLKILVEGNTLDDTTIDNLVDIFAKTIDEIQDSETKWKLQKSKDVLEKLKKIEREQHMRDEKWLDALDEMIKEI</sequence>
<dbReference type="EMBL" id="AMFJ01036152">
    <property type="protein sequence ID" value="EKD24902.1"/>
    <property type="molecule type" value="Genomic_DNA"/>
</dbReference>
<comment type="caution">
    <text evidence="1">The sequence shown here is derived from an EMBL/GenBank/DDBJ whole genome shotgun (WGS) entry which is preliminary data.</text>
</comment>
<evidence type="ECO:0000313" key="1">
    <source>
        <dbReference type="EMBL" id="EKD24902.1"/>
    </source>
</evidence>
<reference evidence="1" key="1">
    <citation type="journal article" date="2012" name="Science">
        <title>Fermentation, hydrogen, and sulfur metabolism in multiple uncultivated bacterial phyla.</title>
        <authorList>
            <person name="Wrighton K.C."/>
            <person name="Thomas B.C."/>
            <person name="Sharon I."/>
            <person name="Miller C.S."/>
            <person name="Castelle C.J."/>
            <person name="VerBerkmoes N.C."/>
            <person name="Wilkins M.J."/>
            <person name="Hettich R.L."/>
            <person name="Lipton M.S."/>
            <person name="Williams K.H."/>
            <person name="Long P.E."/>
            <person name="Banfield J.F."/>
        </authorList>
    </citation>
    <scope>NUCLEOTIDE SEQUENCE [LARGE SCALE GENOMIC DNA]</scope>
</reference>
<dbReference type="AlphaFoldDB" id="K1XIB7"/>
<accession>K1XIB7</accession>
<gene>
    <name evidence="1" type="ORF">ACD_80C00145G0036</name>
</gene>
<proteinExistence type="predicted"/>